<evidence type="ECO:0000256" key="2">
    <source>
        <dbReference type="SAM" id="Phobius"/>
    </source>
</evidence>
<feature type="transmembrane region" description="Helical" evidence="2">
    <location>
        <begin position="12"/>
        <end position="32"/>
    </location>
</feature>
<comment type="similarity">
    <text evidence="1">Belongs to the bacterial sugar transferase family.</text>
</comment>
<evidence type="ECO:0000313" key="4">
    <source>
        <dbReference type="EMBL" id="OIO32341.1"/>
    </source>
</evidence>
<dbReference type="AlphaFoldDB" id="A0A1J4VC95"/>
<dbReference type="Pfam" id="PF02397">
    <property type="entry name" value="Bac_transf"/>
    <property type="match status" value="1"/>
</dbReference>
<evidence type="ECO:0000256" key="1">
    <source>
        <dbReference type="ARBA" id="ARBA00006464"/>
    </source>
</evidence>
<dbReference type="STRING" id="1805282.AUJ44_02560"/>
<keyword evidence="2" id="KW-1133">Transmembrane helix</keyword>
<feature type="transmembrane region" description="Helical" evidence="2">
    <location>
        <begin position="85"/>
        <end position="103"/>
    </location>
</feature>
<keyword evidence="2" id="KW-0812">Transmembrane</keyword>
<feature type="transmembrane region" description="Helical" evidence="2">
    <location>
        <begin position="268"/>
        <end position="289"/>
    </location>
</feature>
<dbReference type="InterPro" id="IPR003362">
    <property type="entry name" value="Bact_transf"/>
</dbReference>
<dbReference type="PANTHER" id="PTHR30576:SF0">
    <property type="entry name" value="UNDECAPRENYL-PHOSPHATE N-ACETYLGALACTOSAMINYL 1-PHOSPHATE TRANSFERASE-RELATED"/>
    <property type="match status" value="1"/>
</dbReference>
<feature type="domain" description="Bacterial sugar transferase" evidence="3">
    <location>
        <begin position="261"/>
        <end position="437"/>
    </location>
</feature>
<sequence>MNFFNKGESIILFLGDAGLFFLALFVTLFVRYSSVPSAELLADHAIPFSIIFLIWVFVFFIAGLYEKHTLFLKSRIPSVILRTQIANSIIAVLFFYFVPYFGITPKTNLFIDLFFSFVLILLWRIYIVPLLGFRHRQQGLLIGSGDEMKELNREVNENPRYNLKFISSLDLDDIDAIDFKEEILDRVYGENVSTIVIDIRNEKVIPVLPHLYNLIFSKIRFVDKYRVYEDIFDRVPLSLINYDWFIENISSSSHVAYDILKRAMDMSAAFVLAVASLVVYPFVMIGIALDDGFPIFIKQERVGKGGKTFSIVKFRTMTTEAVGQSVTKFGLFLRKTRIDELPQLWNVLRGDISLVGPRPELPRWVKLYEERIPYYNIRHLIKPGLSGWAQIHQEKPPKFDVGYDETKIKLSYDLYYIKNRSFLLDVKIALKTLKILMMRSGV</sequence>
<feature type="transmembrane region" description="Helical" evidence="2">
    <location>
        <begin position="109"/>
        <end position="127"/>
    </location>
</feature>
<feature type="transmembrane region" description="Helical" evidence="2">
    <location>
        <begin position="44"/>
        <end position="65"/>
    </location>
</feature>
<keyword evidence="2" id="KW-0472">Membrane</keyword>
<dbReference type="PANTHER" id="PTHR30576">
    <property type="entry name" value="COLANIC BIOSYNTHESIS UDP-GLUCOSE LIPID CARRIER TRANSFERASE"/>
    <property type="match status" value="1"/>
</dbReference>
<evidence type="ECO:0000259" key="3">
    <source>
        <dbReference type="Pfam" id="PF02397"/>
    </source>
</evidence>
<dbReference type="Proteomes" id="UP000183206">
    <property type="component" value="Unassembled WGS sequence"/>
</dbReference>
<reference evidence="4 5" key="1">
    <citation type="journal article" date="2016" name="Environ. Microbiol.">
        <title>Genomic resolution of a cold subsurface aquifer community provides metabolic insights for novel microbes adapted to high CO concentrations.</title>
        <authorList>
            <person name="Probst A.J."/>
            <person name="Castelle C.J."/>
            <person name="Singh A."/>
            <person name="Brown C.T."/>
            <person name="Anantharaman K."/>
            <person name="Sharon I."/>
            <person name="Hug L.A."/>
            <person name="Burstein D."/>
            <person name="Emerson J.B."/>
            <person name="Thomas B.C."/>
            <person name="Banfield J.F."/>
        </authorList>
    </citation>
    <scope>NUCLEOTIDE SEQUENCE [LARGE SCALE GENOMIC DNA]</scope>
    <source>
        <strain evidence="4">CG1_02_47_685</strain>
    </source>
</reference>
<proteinExistence type="inferred from homology"/>
<organism evidence="4 5">
    <name type="scientific">Candidatus Nomurabacteria bacterium CG1_02_47_685</name>
    <dbReference type="NCBI Taxonomy" id="1805282"/>
    <lineage>
        <taxon>Bacteria</taxon>
        <taxon>Candidatus Nomuraibacteriota</taxon>
    </lineage>
</organism>
<dbReference type="GO" id="GO:0016780">
    <property type="term" value="F:phosphotransferase activity, for other substituted phosphate groups"/>
    <property type="evidence" value="ECO:0007669"/>
    <property type="project" value="TreeGrafter"/>
</dbReference>
<name>A0A1J4VC95_9BACT</name>
<dbReference type="EMBL" id="MNVO01000042">
    <property type="protein sequence ID" value="OIO32341.1"/>
    <property type="molecule type" value="Genomic_DNA"/>
</dbReference>
<gene>
    <name evidence="4" type="ORF">AUJ44_02560</name>
</gene>
<comment type="caution">
    <text evidence="4">The sequence shown here is derived from an EMBL/GenBank/DDBJ whole genome shotgun (WGS) entry which is preliminary data.</text>
</comment>
<evidence type="ECO:0000313" key="5">
    <source>
        <dbReference type="Proteomes" id="UP000183206"/>
    </source>
</evidence>
<accession>A0A1J4VC95</accession>
<protein>
    <recommendedName>
        <fullName evidence="3">Bacterial sugar transferase domain-containing protein</fullName>
    </recommendedName>
</protein>